<gene>
    <name evidence="1" type="ORF">RHMOL_Rhmol01G0188400</name>
</gene>
<protein>
    <submittedName>
        <fullName evidence="1">Uncharacterized protein</fullName>
    </submittedName>
</protein>
<dbReference type="EMBL" id="CM046388">
    <property type="protein sequence ID" value="KAI8572317.1"/>
    <property type="molecule type" value="Genomic_DNA"/>
</dbReference>
<organism evidence="1 2">
    <name type="scientific">Rhododendron molle</name>
    <name type="common">Chinese azalea</name>
    <name type="synonym">Azalea mollis</name>
    <dbReference type="NCBI Taxonomy" id="49168"/>
    <lineage>
        <taxon>Eukaryota</taxon>
        <taxon>Viridiplantae</taxon>
        <taxon>Streptophyta</taxon>
        <taxon>Embryophyta</taxon>
        <taxon>Tracheophyta</taxon>
        <taxon>Spermatophyta</taxon>
        <taxon>Magnoliopsida</taxon>
        <taxon>eudicotyledons</taxon>
        <taxon>Gunneridae</taxon>
        <taxon>Pentapetalae</taxon>
        <taxon>asterids</taxon>
        <taxon>Ericales</taxon>
        <taxon>Ericaceae</taxon>
        <taxon>Ericoideae</taxon>
        <taxon>Rhodoreae</taxon>
        <taxon>Rhododendron</taxon>
    </lineage>
</organism>
<reference evidence="1" key="1">
    <citation type="submission" date="2022-02" db="EMBL/GenBank/DDBJ databases">
        <title>Plant Genome Project.</title>
        <authorList>
            <person name="Zhang R.-G."/>
        </authorList>
    </citation>
    <scope>NUCLEOTIDE SEQUENCE</scope>
    <source>
        <strain evidence="1">AT1</strain>
    </source>
</reference>
<sequence>MQKDMIMMVENMQEISNKLQTKRAPHSEQPKEETPATNPNLVALLAKIYKLEESIQKTKWLGKGEIDMNKLCLFPNATLPEEFKSVDFAKFDGTGDPKAHLQGKRTWEDIGTAFVAQYDFNVDLKMTTRELESTKTSKKESFANFVKRWRAKAAQMQNKADLKEQIRIITKNVPSSFAPYMGLSHAALNFETFYDFGLAVEEAFWDGTLEKKETGSKSNRANSGNNNVLFGNTNQAGTLSAKPVEVNQIFDKPKSQNRAFTQFSTLRSTLLKKLTEIGVLKPLLPPQTIPPNLNQSVYCEFHQMPGHTTDNCICLHREIQNLINNKENTWGNLIFDWEDFEAANFQRVVELPFEPGWEVDWQNIHADPLDGLSLYIMFESQDENYQIPQEAPKWEWDPIPDTCPLLAMGDPLDMFSLSTMFAEEYQPEVAAYSWPELAPLHPDFSHFNDFVVDKLYNNVGLTSWYLDLGPPELEEEVTSSEFNPIDYIVDEAESEPSVTFPEDANVAMMNLWEDEPGAKTSPWANSEIVNIKVGNEEWIVNKAVMEAEQWKPEDLWEDLVIADLIANLRDTTIGGKRKALIDLWRKESKYYQGDHLTRCGCIYHPSNLRSENPLTLQLHQPKNLPTLSLP</sequence>
<proteinExistence type="predicted"/>
<name>A0ACC0Q2P9_RHOML</name>
<dbReference type="Proteomes" id="UP001062846">
    <property type="component" value="Chromosome 1"/>
</dbReference>
<keyword evidence="2" id="KW-1185">Reference proteome</keyword>
<comment type="caution">
    <text evidence="1">The sequence shown here is derived from an EMBL/GenBank/DDBJ whole genome shotgun (WGS) entry which is preliminary data.</text>
</comment>
<evidence type="ECO:0000313" key="2">
    <source>
        <dbReference type="Proteomes" id="UP001062846"/>
    </source>
</evidence>
<evidence type="ECO:0000313" key="1">
    <source>
        <dbReference type="EMBL" id="KAI8572317.1"/>
    </source>
</evidence>
<accession>A0ACC0Q2P9</accession>